<organism evidence="1 2">
    <name type="scientific">Microbacterium pseudoresistens</name>
    <dbReference type="NCBI Taxonomy" id="640634"/>
    <lineage>
        <taxon>Bacteria</taxon>
        <taxon>Bacillati</taxon>
        <taxon>Actinomycetota</taxon>
        <taxon>Actinomycetes</taxon>
        <taxon>Micrococcales</taxon>
        <taxon>Microbacteriaceae</taxon>
        <taxon>Microbacterium</taxon>
    </lineage>
</organism>
<comment type="caution">
    <text evidence="1">The sequence shown here is derived from an EMBL/GenBank/DDBJ whole genome shotgun (WGS) entry which is preliminary data.</text>
</comment>
<evidence type="ECO:0000313" key="1">
    <source>
        <dbReference type="EMBL" id="NYD53157.1"/>
    </source>
</evidence>
<dbReference type="Proteomes" id="UP000552045">
    <property type="component" value="Unassembled WGS sequence"/>
</dbReference>
<keyword evidence="2" id="KW-1185">Reference proteome</keyword>
<sequence>MREYSFDRIPFARRRDGAKPQGDYREVIRERAADGWEFVQAVSFETAAQPHLDLVFTRKVGQ</sequence>
<dbReference type="InterPro" id="IPR025234">
    <property type="entry name" value="YjzH-like"/>
</dbReference>
<dbReference type="EMBL" id="JACCBH010000001">
    <property type="protein sequence ID" value="NYD53157.1"/>
    <property type="molecule type" value="Genomic_DNA"/>
</dbReference>
<evidence type="ECO:0000313" key="2">
    <source>
        <dbReference type="Proteomes" id="UP000552045"/>
    </source>
</evidence>
<dbReference type="AlphaFoldDB" id="A0A7Y9ESK6"/>
<proteinExistence type="predicted"/>
<dbReference type="RefSeq" id="WP_179430481.1">
    <property type="nucleotide sequence ID" value="NZ_BAABLC010000003.1"/>
</dbReference>
<accession>A0A7Y9ESK6</accession>
<reference evidence="1 2" key="1">
    <citation type="submission" date="2020-07" db="EMBL/GenBank/DDBJ databases">
        <title>Sequencing the genomes of 1000 actinobacteria strains.</title>
        <authorList>
            <person name="Klenk H.-P."/>
        </authorList>
    </citation>
    <scope>NUCLEOTIDE SEQUENCE [LARGE SCALE GENOMIC DNA]</scope>
    <source>
        <strain evidence="1 2">DSM 22185</strain>
    </source>
</reference>
<evidence type="ECO:0008006" key="3">
    <source>
        <dbReference type="Google" id="ProtNLM"/>
    </source>
</evidence>
<name>A0A7Y9ESK6_9MICO</name>
<gene>
    <name evidence="1" type="ORF">BKA02_000212</name>
</gene>
<protein>
    <recommendedName>
        <fullName evidence="3">DUF4177 domain-containing protein</fullName>
    </recommendedName>
</protein>
<dbReference type="Pfam" id="PF13783">
    <property type="entry name" value="DUF4177"/>
    <property type="match status" value="1"/>
</dbReference>